<keyword evidence="5" id="KW-0169">Cobalamin biosynthesis</keyword>
<evidence type="ECO:0000256" key="1">
    <source>
        <dbReference type="ARBA" id="ARBA00001933"/>
    </source>
</evidence>
<evidence type="ECO:0000256" key="9">
    <source>
        <dbReference type="ARBA" id="ARBA00048531"/>
    </source>
</evidence>
<comment type="function">
    <text evidence="2">Decarboxylates L-threonine-O-3-phosphate to yield (R)-1-amino-2-propanol O-2-phosphate, the precursor for the linkage between the nucleotide loop and the corrin ring in cobalamin.</text>
</comment>
<dbReference type="InterPro" id="IPR005860">
    <property type="entry name" value="CobD"/>
</dbReference>
<evidence type="ECO:0000259" key="10">
    <source>
        <dbReference type="Pfam" id="PF00155"/>
    </source>
</evidence>
<dbReference type="GO" id="GO:0009236">
    <property type="term" value="P:cobalamin biosynthetic process"/>
    <property type="evidence" value="ECO:0007669"/>
    <property type="project" value="UniProtKB-UniPathway"/>
</dbReference>
<dbReference type="CDD" id="cd00609">
    <property type="entry name" value="AAT_like"/>
    <property type="match status" value="1"/>
</dbReference>
<dbReference type="AlphaFoldDB" id="A0A317CFC4"/>
<name>A0A317CFC4_9GAMM</name>
<dbReference type="InterPro" id="IPR015424">
    <property type="entry name" value="PyrdxlP-dep_Trfase"/>
</dbReference>
<evidence type="ECO:0000313" key="12">
    <source>
        <dbReference type="Proteomes" id="UP000245506"/>
    </source>
</evidence>
<dbReference type="OrthoDB" id="9799304at2"/>
<evidence type="ECO:0000256" key="3">
    <source>
        <dbReference type="ARBA" id="ARBA00004953"/>
    </source>
</evidence>
<dbReference type="NCBIfam" id="TIGR01140">
    <property type="entry name" value="L_thr_O3P_dcar"/>
    <property type="match status" value="1"/>
</dbReference>
<dbReference type="PANTHER" id="PTHR42885">
    <property type="entry name" value="HISTIDINOL-PHOSPHATE AMINOTRANSFERASE-RELATED"/>
    <property type="match status" value="1"/>
</dbReference>
<dbReference type="GO" id="GO:0048472">
    <property type="term" value="F:threonine-phosphate decarboxylase activity"/>
    <property type="evidence" value="ECO:0007669"/>
    <property type="project" value="UniProtKB-EC"/>
</dbReference>
<evidence type="ECO:0000256" key="7">
    <source>
        <dbReference type="ARBA" id="ARBA00023239"/>
    </source>
</evidence>
<keyword evidence="6" id="KW-0663">Pyridoxal phosphate</keyword>
<dbReference type="GO" id="GO:0030170">
    <property type="term" value="F:pyridoxal phosphate binding"/>
    <property type="evidence" value="ECO:0007669"/>
    <property type="project" value="InterPro"/>
</dbReference>
<keyword evidence="7" id="KW-0456">Lyase</keyword>
<dbReference type="EC" id="4.1.1.81" evidence="4"/>
<dbReference type="InterPro" id="IPR004839">
    <property type="entry name" value="Aminotransferase_I/II_large"/>
</dbReference>
<dbReference type="PANTHER" id="PTHR42885:SF1">
    <property type="entry name" value="THREONINE-PHOSPHATE DECARBOXYLASE"/>
    <property type="match status" value="1"/>
</dbReference>
<dbReference type="UniPathway" id="UPA00148"/>
<dbReference type="Gene3D" id="3.40.640.10">
    <property type="entry name" value="Type I PLP-dependent aspartate aminotransferase-like (Major domain)"/>
    <property type="match status" value="1"/>
</dbReference>
<feature type="domain" description="Aminotransferase class I/classII large" evidence="10">
    <location>
        <begin position="55"/>
        <end position="302"/>
    </location>
</feature>
<dbReference type="EMBL" id="QGKL01000038">
    <property type="protein sequence ID" value="PWQ94862.1"/>
    <property type="molecule type" value="Genomic_DNA"/>
</dbReference>
<dbReference type="InterPro" id="IPR015421">
    <property type="entry name" value="PyrdxlP-dep_Trfase_major"/>
</dbReference>
<evidence type="ECO:0000313" key="11">
    <source>
        <dbReference type="EMBL" id="PWQ94862.1"/>
    </source>
</evidence>
<comment type="catalytic activity">
    <reaction evidence="9">
        <text>O-phospho-L-threonine + H(+) = (R)-1-aminopropan-2-yl phosphate + CO2</text>
        <dbReference type="Rhea" id="RHEA:11492"/>
        <dbReference type="ChEBI" id="CHEBI:15378"/>
        <dbReference type="ChEBI" id="CHEBI:16526"/>
        <dbReference type="ChEBI" id="CHEBI:58563"/>
        <dbReference type="ChEBI" id="CHEBI:58675"/>
        <dbReference type="EC" id="4.1.1.81"/>
    </reaction>
</comment>
<dbReference type="Gene3D" id="3.90.1150.10">
    <property type="entry name" value="Aspartate Aminotransferase, domain 1"/>
    <property type="match status" value="1"/>
</dbReference>
<evidence type="ECO:0000256" key="8">
    <source>
        <dbReference type="ARBA" id="ARBA00029996"/>
    </source>
</evidence>
<dbReference type="Pfam" id="PF00155">
    <property type="entry name" value="Aminotran_1_2"/>
    <property type="match status" value="1"/>
</dbReference>
<protein>
    <recommendedName>
        <fullName evidence="4">threonine-phosphate decarboxylase</fullName>
        <ecNumber evidence="4">4.1.1.81</ecNumber>
    </recommendedName>
    <alternativeName>
        <fullName evidence="8">L-threonine-O-3-phosphate decarboxylase</fullName>
    </alternativeName>
</protein>
<dbReference type="InterPro" id="IPR015422">
    <property type="entry name" value="PyrdxlP-dep_Trfase_small"/>
</dbReference>
<evidence type="ECO:0000256" key="6">
    <source>
        <dbReference type="ARBA" id="ARBA00022898"/>
    </source>
</evidence>
<organism evidence="11 12">
    <name type="scientific">Leucothrix arctica</name>
    <dbReference type="NCBI Taxonomy" id="1481894"/>
    <lineage>
        <taxon>Bacteria</taxon>
        <taxon>Pseudomonadati</taxon>
        <taxon>Pseudomonadota</taxon>
        <taxon>Gammaproteobacteria</taxon>
        <taxon>Thiotrichales</taxon>
        <taxon>Thiotrichaceae</taxon>
        <taxon>Leucothrix</taxon>
    </lineage>
</organism>
<evidence type="ECO:0000256" key="4">
    <source>
        <dbReference type="ARBA" id="ARBA00012285"/>
    </source>
</evidence>
<accession>A0A317CFC4</accession>
<dbReference type="Proteomes" id="UP000245506">
    <property type="component" value="Unassembled WGS sequence"/>
</dbReference>
<comment type="cofactor">
    <cofactor evidence="1">
        <name>pyridoxal 5'-phosphate</name>
        <dbReference type="ChEBI" id="CHEBI:597326"/>
    </cofactor>
</comment>
<dbReference type="RefSeq" id="WP_109824065.1">
    <property type="nucleotide sequence ID" value="NZ_QGKL01000038.1"/>
</dbReference>
<keyword evidence="12" id="KW-1185">Reference proteome</keyword>
<evidence type="ECO:0000256" key="2">
    <source>
        <dbReference type="ARBA" id="ARBA00003444"/>
    </source>
</evidence>
<proteinExistence type="predicted"/>
<sequence>MQPSHQHGGQLKKASEQYNIPLDNWIDLSTGINPNSYPLPAVPAAVWQRLPEVNDGLEAAAAVYYGSAQLLPVAGSQEAIQRLPLLRNTSRVGIITPAYHSHQKAWVDAGHTVTSIAAEDIESAIPNLDVLLLVNPTNPTAERYSIEQLQYWHAIISRNGGWLVVDEAFMDLTPEGSLIQSQAVEGLIVLRSIGKFFGLAGVRLGFVWTDPKVLKGLVGLQDDWSVSHPARWAGRLALSDFEWQRKERIRIPKAMAGLKARLQAIYQCEVSEAGLFAYVSMGEEMAAEEHERLCTNGVLTRIFKETGALRFGLSPTD</sequence>
<comment type="caution">
    <text evidence="11">The sequence shown here is derived from an EMBL/GenBank/DDBJ whole genome shotgun (WGS) entry which is preliminary data.</text>
</comment>
<gene>
    <name evidence="11" type="ORF">DKT75_14005</name>
</gene>
<dbReference type="SUPFAM" id="SSF53383">
    <property type="entry name" value="PLP-dependent transferases"/>
    <property type="match status" value="1"/>
</dbReference>
<evidence type="ECO:0000256" key="5">
    <source>
        <dbReference type="ARBA" id="ARBA00022573"/>
    </source>
</evidence>
<reference evidence="11 12" key="1">
    <citation type="submission" date="2018-05" db="EMBL/GenBank/DDBJ databases">
        <title>Leucothrix arctica sp. nov., isolated from Arctic seawater.</title>
        <authorList>
            <person name="Choi A."/>
            <person name="Baek K."/>
        </authorList>
    </citation>
    <scope>NUCLEOTIDE SEQUENCE [LARGE SCALE GENOMIC DNA]</scope>
    <source>
        <strain evidence="11 12">IMCC9719</strain>
    </source>
</reference>
<comment type="pathway">
    <text evidence="3">Cofactor biosynthesis; adenosylcobalamin biosynthesis.</text>
</comment>